<protein>
    <submittedName>
        <fullName evidence="2">Cyclin N-terminal domain-containing protein 1</fullName>
    </submittedName>
</protein>
<dbReference type="PANTHER" id="PTHR21615">
    <property type="entry name" value="CYCLIN N-TERMINAL DOMAIN-CONTAINING PROTEIN 1"/>
    <property type="match status" value="1"/>
</dbReference>
<dbReference type="SUPFAM" id="SSF47954">
    <property type="entry name" value="Cyclin-like"/>
    <property type="match status" value="1"/>
</dbReference>
<dbReference type="Proteomes" id="UP000694888">
    <property type="component" value="Unplaced"/>
</dbReference>
<organism evidence="1 2">
    <name type="scientific">Aplysia californica</name>
    <name type="common">California sea hare</name>
    <dbReference type="NCBI Taxonomy" id="6500"/>
    <lineage>
        <taxon>Eukaryota</taxon>
        <taxon>Metazoa</taxon>
        <taxon>Spiralia</taxon>
        <taxon>Lophotrochozoa</taxon>
        <taxon>Mollusca</taxon>
        <taxon>Gastropoda</taxon>
        <taxon>Heterobranchia</taxon>
        <taxon>Euthyneura</taxon>
        <taxon>Tectipleura</taxon>
        <taxon>Aplysiida</taxon>
        <taxon>Aplysioidea</taxon>
        <taxon>Aplysiidae</taxon>
        <taxon>Aplysia</taxon>
    </lineage>
</organism>
<evidence type="ECO:0000313" key="1">
    <source>
        <dbReference type="Proteomes" id="UP000694888"/>
    </source>
</evidence>
<dbReference type="Gene3D" id="1.10.472.10">
    <property type="entry name" value="Cyclin-like"/>
    <property type="match status" value="1"/>
</dbReference>
<keyword evidence="1" id="KW-1185">Reference proteome</keyword>
<gene>
    <name evidence="2" type="primary">LOC101848868</name>
</gene>
<reference evidence="2" key="1">
    <citation type="submission" date="2025-08" db="UniProtKB">
        <authorList>
            <consortium name="RefSeq"/>
        </authorList>
    </citation>
    <scope>IDENTIFICATION</scope>
</reference>
<dbReference type="RefSeq" id="XP_035828337.1">
    <property type="nucleotide sequence ID" value="XM_035972444.1"/>
</dbReference>
<dbReference type="PANTHER" id="PTHR21615:SF2">
    <property type="entry name" value="CYCLIN N-TERMINAL DOMAIN-CONTAINING PROTEIN 1"/>
    <property type="match status" value="1"/>
</dbReference>
<dbReference type="InterPro" id="IPR036915">
    <property type="entry name" value="Cyclin-like_sf"/>
</dbReference>
<proteinExistence type="predicted"/>
<sequence>MDLLLFLYKIFFKMSNCSQGIFGSPAEPLFNNEFHSVSSEMLQDWLVTSAKSNILDVKTSKETQHIFGTGGWCECVFLVCEKFDLPWQAKFAALDILDRFMLKHVQGLYKYVQNSESNNKKADWTKILERISKQAFLRIVTCCQVASKLNSHYKVIVLQVITVKRVRRCLLDAGYSYSCESILQSEMRVLKTLSYQVSKVTCVDFVEIILEILGRNSMDEAANIKVYHELAVKILTVVCIYQDEIYDRLYFTVARPEFGFLPSTEEQNRKLAAVKADKMLLAVSVIAAAVHIIDESHTSQVIAHLHAISEVPLEDIEDFVQVVLQHVQEDLGE</sequence>
<accession>A0ABM1W0Z4</accession>
<evidence type="ECO:0000313" key="2">
    <source>
        <dbReference type="RefSeq" id="XP_035828337.1"/>
    </source>
</evidence>
<dbReference type="CDD" id="cd20541">
    <property type="entry name" value="CYCLIN_CNTD1"/>
    <property type="match status" value="1"/>
</dbReference>
<name>A0ABM1W0Z4_APLCA</name>
<dbReference type="GeneID" id="101848868"/>